<protein>
    <submittedName>
        <fullName evidence="1">Uncharacterized protein</fullName>
    </submittedName>
</protein>
<sequence length="111" mass="12798">MIGFILSDIKALCENDGFNIILICDTMQIEKSRRLYFEGGRVVTNFGRKVSYVGERSGDAEKYPRICFESLKQILKMLSYHVVDRLTFVPVFCLISMEVLKRLFTLSSTPF</sequence>
<dbReference type="AlphaFoldDB" id="A0A3P6VCH0"/>
<gene>
    <name evidence="1" type="ORF">NLS_LOCUS8468</name>
</gene>
<organism evidence="1 2">
    <name type="scientific">Litomosoides sigmodontis</name>
    <name type="common">Filarial nematode worm</name>
    <dbReference type="NCBI Taxonomy" id="42156"/>
    <lineage>
        <taxon>Eukaryota</taxon>
        <taxon>Metazoa</taxon>
        <taxon>Ecdysozoa</taxon>
        <taxon>Nematoda</taxon>
        <taxon>Chromadorea</taxon>
        <taxon>Rhabditida</taxon>
        <taxon>Spirurina</taxon>
        <taxon>Spiruromorpha</taxon>
        <taxon>Filarioidea</taxon>
        <taxon>Onchocercidae</taxon>
        <taxon>Litomosoides</taxon>
    </lineage>
</organism>
<evidence type="ECO:0000313" key="2">
    <source>
        <dbReference type="Proteomes" id="UP000277928"/>
    </source>
</evidence>
<reference evidence="1 2" key="1">
    <citation type="submission" date="2018-08" db="EMBL/GenBank/DDBJ databases">
        <authorList>
            <person name="Laetsch R D."/>
            <person name="Stevens L."/>
            <person name="Kumar S."/>
            <person name="Blaxter L. M."/>
        </authorList>
    </citation>
    <scope>NUCLEOTIDE SEQUENCE [LARGE SCALE GENOMIC DNA]</scope>
</reference>
<accession>A0A3P6VCH0</accession>
<evidence type="ECO:0000313" key="1">
    <source>
        <dbReference type="EMBL" id="VDK88051.1"/>
    </source>
</evidence>
<keyword evidence="2" id="KW-1185">Reference proteome</keyword>
<dbReference type="EMBL" id="UYRX01001076">
    <property type="protein sequence ID" value="VDK88051.1"/>
    <property type="molecule type" value="Genomic_DNA"/>
</dbReference>
<proteinExistence type="predicted"/>
<name>A0A3P6VCH0_LITSI</name>
<dbReference type="Proteomes" id="UP000277928">
    <property type="component" value="Unassembled WGS sequence"/>
</dbReference>